<accession>A0A4R5FTG7</accession>
<dbReference type="PANTHER" id="PTHR30319">
    <property type="entry name" value="PHENYLACETIC ACID REGULATOR-RELATED TRANSCRIPTIONAL REPRESSOR"/>
    <property type="match status" value="1"/>
</dbReference>
<dbReference type="AlphaFoldDB" id="A0A4R5FTG7"/>
<dbReference type="Gene3D" id="1.20.58.1460">
    <property type="match status" value="1"/>
</dbReference>
<evidence type="ECO:0000313" key="5">
    <source>
        <dbReference type="EMBL" id="TDE56339.1"/>
    </source>
</evidence>
<reference evidence="5 6" key="1">
    <citation type="submission" date="2019-03" db="EMBL/GenBank/DDBJ databases">
        <title>Draft genome sequences of novel Actinobacteria.</title>
        <authorList>
            <person name="Sahin N."/>
            <person name="Ay H."/>
            <person name="Saygin H."/>
        </authorList>
    </citation>
    <scope>NUCLEOTIDE SEQUENCE [LARGE SCALE GENOMIC DNA]</scope>
    <source>
        <strain evidence="5 6">6K102</strain>
    </source>
</reference>
<evidence type="ECO:0000259" key="4">
    <source>
        <dbReference type="Pfam" id="PF20803"/>
    </source>
</evidence>
<dbReference type="InterPro" id="IPR013225">
    <property type="entry name" value="PaaX_C"/>
</dbReference>
<dbReference type="Pfam" id="PF08223">
    <property type="entry name" value="PaaX_C"/>
    <property type="match status" value="1"/>
</dbReference>
<dbReference type="InterPro" id="IPR012906">
    <property type="entry name" value="PaaX-like_N"/>
</dbReference>
<dbReference type="InterPro" id="IPR036390">
    <property type="entry name" value="WH_DNA-bd_sf"/>
</dbReference>
<feature type="domain" description="Transcriptional repressor PaaX-like central Cas2-like" evidence="4">
    <location>
        <begin position="84"/>
        <end position="168"/>
    </location>
</feature>
<dbReference type="GO" id="GO:0006351">
    <property type="term" value="P:DNA-templated transcription"/>
    <property type="evidence" value="ECO:0007669"/>
    <property type="project" value="InterPro"/>
</dbReference>
<evidence type="ECO:0000259" key="2">
    <source>
        <dbReference type="Pfam" id="PF07848"/>
    </source>
</evidence>
<dbReference type="PANTHER" id="PTHR30319:SF1">
    <property type="entry name" value="TRANSCRIPTIONAL REPRESSOR PAAX"/>
    <property type="match status" value="1"/>
</dbReference>
<proteinExistence type="predicted"/>
<evidence type="ECO:0000256" key="1">
    <source>
        <dbReference type="SAM" id="MobiDB-lite"/>
    </source>
</evidence>
<dbReference type="InterPro" id="IPR011965">
    <property type="entry name" value="PaaX_trns_reg"/>
</dbReference>
<feature type="compositionally biased region" description="Basic and acidic residues" evidence="1">
    <location>
        <begin position="266"/>
        <end position="275"/>
    </location>
</feature>
<dbReference type="InterPro" id="IPR048846">
    <property type="entry name" value="PaaX-like_central"/>
</dbReference>
<feature type="domain" description="Transcriptional repressor PaaX-like C-terminal" evidence="3">
    <location>
        <begin position="172"/>
        <end position="254"/>
    </location>
</feature>
<organism evidence="5 6">
    <name type="scientific">Nonomuraea mesophila</name>
    <dbReference type="NCBI Taxonomy" id="2530382"/>
    <lineage>
        <taxon>Bacteria</taxon>
        <taxon>Bacillati</taxon>
        <taxon>Actinomycetota</taxon>
        <taxon>Actinomycetes</taxon>
        <taxon>Streptosporangiales</taxon>
        <taxon>Streptosporangiaceae</taxon>
        <taxon>Nonomuraea</taxon>
    </lineage>
</organism>
<dbReference type="Proteomes" id="UP000295136">
    <property type="component" value="Unassembled WGS sequence"/>
</dbReference>
<dbReference type="Gene3D" id="3.30.70.2650">
    <property type="match status" value="1"/>
</dbReference>
<feature type="domain" description="Transcriptional repressor PaaX-like N-terminal" evidence="2">
    <location>
        <begin position="2"/>
        <end position="65"/>
    </location>
</feature>
<dbReference type="InterPro" id="IPR036388">
    <property type="entry name" value="WH-like_DNA-bd_sf"/>
</dbReference>
<name>A0A4R5FTG7_9ACTN</name>
<dbReference type="Gene3D" id="1.10.10.10">
    <property type="entry name" value="Winged helix-like DNA-binding domain superfamily/Winged helix DNA-binding domain"/>
    <property type="match status" value="1"/>
</dbReference>
<sequence length="281" mass="31282">MFSFLGIYVLGRGTAVYSGSLIEVFARLGVSEEAVRSTLARMAKRNLLARHRRGRKTYFGLTERAEQVLEDGGRRVWETGAVNREWDGTWTLFGFSLPDSLRTTRHDLRSQLVWAGFGLLQSGLWVAPGTKDVGAILSSVESDDLRGGDHVTVLQARALAPTESADLVRKAFDTEQIAARYRAFLDRWDTARPLPAAADDLARQLLLHTDWLQLIRQDPHLPAEHLPRDWPAIRAEHVFHTLARVYEAPAARLAAAVVETAGVRPDTGDEPDRGRTTLSSH</sequence>
<feature type="region of interest" description="Disordered" evidence="1">
    <location>
        <begin position="262"/>
        <end position="281"/>
    </location>
</feature>
<dbReference type="PIRSF" id="PIRSF020623">
    <property type="entry name" value="PaaX"/>
    <property type="match status" value="1"/>
</dbReference>
<dbReference type="EMBL" id="SMLD01000021">
    <property type="protein sequence ID" value="TDE56339.1"/>
    <property type="molecule type" value="Genomic_DNA"/>
</dbReference>
<evidence type="ECO:0000259" key="3">
    <source>
        <dbReference type="Pfam" id="PF08223"/>
    </source>
</evidence>
<comment type="caution">
    <text evidence="5">The sequence shown here is derived from an EMBL/GenBank/DDBJ whole genome shotgun (WGS) entry which is preliminary data.</text>
</comment>
<evidence type="ECO:0000313" key="6">
    <source>
        <dbReference type="Proteomes" id="UP000295136"/>
    </source>
</evidence>
<gene>
    <name evidence="5" type="ORF">E1295_11165</name>
</gene>
<dbReference type="Pfam" id="PF07848">
    <property type="entry name" value="PaaX"/>
    <property type="match status" value="1"/>
</dbReference>
<keyword evidence="6" id="KW-1185">Reference proteome</keyword>
<dbReference type="Pfam" id="PF20803">
    <property type="entry name" value="PaaX_M"/>
    <property type="match status" value="1"/>
</dbReference>
<dbReference type="SUPFAM" id="SSF46785">
    <property type="entry name" value="Winged helix' DNA-binding domain"/>
    <property type="match status" value="1"/>
</dbReference>
<protein>
    <submittedName>
        <fullName evidence="5">PaaX family transcriptional regulator</fullName>
    </submittedName>
</protein>